<evidence type="ECO:0000313" key="4">
    <source>
        <dbReference type="Proteomes" id="UP000036356"/>
    </source>
</evidence>
<keyword evidence="2" id="KW-1133">Transmembrane helix</keyword>
<evidence type="ECO:0008006" key="5">
    <source>
        <dbReference type="Google" id="ProtNLM"/>
    </source>
</evidence>
<name>A0A0J1IM48_9FIRM</name>
<evidence type="ECO:0000313" key="3">
    <source>
        <dbReference type="EMBL" id="KLU65776.1"/>
    </source>
</evidence>
<dbReference type="RefSeq" id="WP_047810242.1">
    <property type="nucleotide sequence ID" value="NZ_LDZY01000007.1"/>
</dbReference>
<protein>
    <recommendedName>
        <fullName evidence="5">DUF2254 domain-containing protein</fullName>
    </recommendedName>
</protein>
<evidence type="ECO:0000256" key="1">
    <source>
        <dbReference type="SAM" id="MobiDB-lite"/>
    </source>
</evidence>
<proteinExistence type="predicted"/>
<gene>
    <name evidence="3" type="ORF">DEAC_c24060</name>
</gene>
<keyword evidence="2" id="KW-0472">Membrane</keyword>
<keyword evidence="4" id="KW-1185">Reference proteome</keyword>
<feature type="transmembrane region" description="Helical" evidence="2">
    <location>
        <begin position="111"/>
        <end position="130"/>
    </location>
</feature>
<dbReference type="AlphaFoldDB" id="A0A0J1IM48"/>
<reference evidence="3 4" key="1">
    <citation type="submission" date="2015-06" db="EMBL/GenBank/DDBJ databases">
        <title>Draft genome of the moderately acidophilic sulfate reducer Candidatus Desulfosporosinus acididurans strain M1.</title>
        <authorList>
            <person name="Poehlein A."/>
            <person name="Petzsch P."/>
            <person name="Johnson B.D."/>
            <person name="Schloemann M."/>
            <person name="Daniel R."/>
            <person name="Muehling M."/>
        </authorList>
    </citation>
    <scope>NUCLEOTIDE SEQUENCE [LARGE SCALE GENOMIC DNA]</scope>
    <source>
        <strain evidence="3 4">M1</strain>
    </source>
</reference>
<feature type="region of interest" description="Disordered" evidence="1">
    <location>
        <begin position="443"/>
        <end position="463"/>
    </location>
</feature>
<organism evidence="3 4">
    <name type="scientific">Desulfosporosinus acididurans</name>
    <dbReference type="NCBI Taxonomy" id="476652"/>
    <lineage>
        <taxon>Bacteria</taxon>
        <taxon>Bacillati</taxon>
        <taxon>Bacillota</taxon>
        <taxon>Clostridia</taxon>
        <taxon>Eubacteriales</taxon>
        <taxon>Desulfitobacteriaceae</taxon>
        <taxon>Desulfosporosinus</taxon>
    </lineage>
</organism>
<accession>A0A0J1IM48</accession>
<sequence length="463" mass="53699">MYQTVRKWLKNNFLRVKKWAYRILIIIAVIVSNTILNIGSVRYYPDLLNFIMQPLENLKYDIDNYRYTLSTIIQGISTIYALVISSSLIFMQMYRDNTSIKSYELFPKKKLYCFMIFTPVIICVDIFLLMTLPHEIAGYYNILNLMIIFNAIVFIFTGLFIISFINWLNPERLIKDILIKAQKTKNIEELRKLITSLTEIIISSLKAGAINIAMYALQETYPILIDLSNKNGLRYAGNKESESDHPLCILVDSISKIILTIGEEIKNNDYNELIFQIITDSFICYYNSSNSSLLQWKHLGESIRKSVSIVLKEYIERRLYKQVKKFLKSIIEPLLKSSSKNVNLTLSIINDILLLIYEIPKAEFVLILLNQSKLSLNEIEYENKFNDENDGQINFNNIKNIIVPEVIGLIESHLQLFENESKDEIEKIKDLINELKSMIDMDSRRRQQGETSGPEVDVNLGVG</sequence>
<keyword evidence="2" id="KW-0812">Transmembrane</keyword>
<feature type="transmembrane region" description="Helical" evidence="2">
    <location>
        <begin position="21"/>
        <end position="45"/>
    </location>
</feature>
<evidence type="ECO:0000256" key="2">
    <source>
        <dbReference type="SAM" id="Phobius"/>
    </source>
</evidence>
<dbReference type="PATRIC" id="fig|476652.3.peg.2500"/>
<feature type="transmembrane region" description="Helical" evidence="2">
    <location>
        <begin position="65"/>
        <end position="90"/>
    </location>
</feature>
<dbReference type="Proteomes" id="UP000036356">
    <property type="component" value="Unassembled WGS sequence"/>
</dbReference>
<comment type="caution">
    <text evidence="3">The sequence shown here is derived from an EMBL/GenBank/DDBJ whole genome shotgun (WGS) entry which is preliminary data.</text>
</comment>
<dbReference type="EMBL" id="LDZY01000007">
    <property type="protein sequence ID" value="KLU65776.1"/>
    <property type="molecule type" value="Genomic_DNA"/>
</dbReference>
<feature type="transmembrane region" description="Helical" evidence="2">
    <location>
        <begin position="142"/>
        <end position="168"/>
    </location>
</feature>